<gene>
    <name evidence="5" type="ORF">CLV30_11968</name>
</gene>
<feature type="domain" description="HTH arsR-type" evidence="4">
    <location>
        <begin position="310"/>
        <end position="384"/>
    </location>
</feature>
<accession>A0A2P8DN97</accession>
<dbReference type="EMBL" id="PYGE01000019">
    <property type="protein sequence ID" value="PSK98685.1"/>
    <property type="molecule type" value="Genomic_DNA"/>
</dbReference>
<name>A0A2P8DN97_9ACTN</name>
<dbReference type="SMART" id="SM00418">
    <property type="entry name" value="HTH_ARSR"/>
    <property type="match status" value="1"/>
</dbReference>
<dbReference type="InterPro" id="IPR036390">
    <property type="entry name" value="WH_DNA-bd_sf"/>
</dbReference>
<reference evidence="5 6" key="1">
    <citation type="submission" date="2018-03" db="EMBL/GenBank/DDBJ databases">
        <title>Genomic Encyclopedia of Archaeal and Bacterial Type Strains, Phase II (KMG-II): from individual species to whole genera.</title>
        <authorList>
            <person name="Goeker M."/>
        </authorList>
    </citation>
    <scope>NUCLEOTIDE SEQUENCE [LARGE SCALE GENOMIC DNA]</scope>
    <source>
        <strain evidence="5 6">DSM 45211</strain>
    </source>
</reference>
<evidence type="ECO:0000256" key="3">
    <source>
        <dbReference type="ARBA" id="ARBA00023163"/>
    </source>
</evidence>
<dbReference type="InterPro" id="IPR011991">
    <property type="entry name" value="ArsR-like_HTH"/>
</dbReference>
<dbReference type="Pfam" id="PF12840">
    <property type="entry name" value="HTH_20"/>
    <property type="match status" value="1"/>
</dbReference>
<evidence type="ECO:0000256" key="2">
    <source>
        <dbReference type="ARBA" id="ARBA00023125"/>
    </source>
</evidence>
<dbReference type="AlphaFoldDB" id="A0A2P8DN97"/>
<evidence type="ECO:0000313" key="5">
    <source>
        <dbReference type="EMBL" id="PSK98685.1"/>
    </source>
</evidence>
<dbReference type="Gene3D" id="1.10.10.10">
    <property type="entry name" value="Winged helix-like DNA-binding domain superfamily/Winged helix DNA-binding domain"/>
    <property type="match status" value="1"/>
</dbReference>
<dbReference type="GO" id="GO:0003677">
    <property type="term" value="F:DNA binding"/>
    <property type="evidence" value="ECO:0007669"/>
    <property type="project" value="UniProtKB-KW"/>
</dbReference>
<dbReference type="InterPro" id="IPR001845">
    <property type="entry name" value="HTH_ArsR_DNA-bd_dom"/>
</dbReference>
<evidence type="ECO:0000259" key="4">
    <source>
        <dbReference type="SMART" id="SM00418"/>
    </source>
</evidence>
<evidence type="ECO:0000313" key="6">
    <source>
        <dbReference type="Proteomes" id="UP000243528"/>
    </source>
</evidence>
<dbReference type="CDD" id="cd00090">
    <property type="entry name" value="HTH_ARSR"/>
    <property type="match status" value="1"/>
</dbReference>
<dbReference type="SUPFAM" id="SSF46785">
    <property type="entry name" value="Winged helix' DNA-binding domain"/>
    <property type="match status" value="1"/>
</dbReference>
<keyword evidence="3" id="KW-0804">Transcription</keyword>
<keyword evidence="6" id="KW-1185">Reference proteome</keyword>
<dbReference type="GO" id="GO:0003700">
    <property type="term" value="F:DNA-binding transcription factor activity"/>
    <property type="evidence" value="ECO:0007669"/>
    <property type="project" value="InterPro"/>
</dbReference>
<dbReference type="PANTHER" id="PTHR43132:SF6">
    <property type="entry name" value="HTH-TYPE TRANSCRIPTIONAL REPRESSOR CZRA"/>
    <property type="match status" value="1"/>
</dbReference>
<comment type="caution">
    <text evidence="5">The sequence shown here is derived from an EMBL/GenBank/DDBJ whole genome shotgun (WGS) entry which is preliminary data.</text>
</comment>
<dbReference type="Proteomes" id="UP000243528">
    <property type="component" value="Unassembled WGS sequence"/>
</dbReference>
<dbReference type="InterPro" id="IPR051011">
    <property type="entry name" value="Metal_resp_trans_reg"/>
</dbReference>
<sequence>MPPGVGFVMSDPSAQEADESCQPFEHVRSVMRHDEPMVVRIPMTADVLGRSRFGISPCVEVMGCLRATNRHGPVPSHVARWRERAATAVPSSDLGLLLALVPTDGYAPDLMVPPPTATVMAIEDETASVAATDPDQVRYQLGIAFRGQDAAAEVAASFGGAEQLELHRREMPDVVTTALRDGYEPFAARVAAAIGTYFHHVLAPDWGRVVDVLSADIAHRADRMAQHGALALLDDLHPDLSWDGAAVVVKRPFDVEVDWAGDGLLLIPSVATGRRAWFNAERPTTPSVMYPARGTQHLAEPIPSPKATDDLGELLGHTRAGLLAALAEPRTTTELGRACALSAATVSYHLGILHRTGLVTRRRTGRRVVYVRTELARSIVLGSGPQNGGTSSTGPT</sequence>
<keyword evidence="1" id="KW-0805">Transcription regulation</keyword>
<dbReference type="InterPro" id="IPR036388">
    <property type="entry name" value="WH-like_DNA-bd_sf"/>
</dbReference>
<evidence type="ECO:0000256" key="1">
    <source>
        <dbReference type="ARBA" id="ARBA00023015"/>
    </source>
</evidence>
<proteinExistence type="predicted"/>
<keyword evidence="2" id="KW-0238">DNA-binding</keyword>
<dbReference type="PANTHER" id="PTHR43132">
    <property type="entry name" value="ARSENICAL RESISTANCE OPERON REPRESSOR ARSR-RELATED"/>
    <property type="match status" value="1"/>
</dbReference>
<protein>
    <submittedName>
        <fullName evidence="5">Helix-turn-helix protein</fullName>
    </submittedName>
</protein>
<organism evidence="5 6">
    <name type="scientific">Haloactinopolyspora alba</name>
    <dbReference type="NCBI Taxonomy" id="648780"/>
    <lineage>
        <taxon>Bacteria</taxon>
        <taxon>Bacillati</taxon>
        <taxon>Actinomycetota</taxon>
        <taxon>Actinomycetes</taxon>
        <taxon>Jiangellales</taxon>
        <taxon>Jiangellaceae</taxon>
        <taxon>Haloactinopolyspora</taxon>
    </lineage>
</organism>